<name>A0A4Z0PUH1_9BACT</name>
<reference evidence="1 2" key="1">
    <citation type="submission" date="2019-04" db="EMBL/GenBank/DDBJ databases">
        <authorList>
            <person name="Feng G."/>
            <person name="Zhang J."/>
            <person name="Zhu H."/>
        </authorList>
    </citation>
    <scope>NUCLEOTIDE SEQUENCE [LARGE SCALE GENOMIC DNA]</scope>
    <source>
        <strain evidence="1 2">9PBR-1</strain>
    </source>
</reference>
<dbReference type="EMBL" id="SRMB01000009">
    <property type="protein sequence ID" value="TGE20926.1"/>
    <property type="molecule type" value="Genomic_DNA"/>
</dbReference>
<dbReference type="Proteomes" id="UP000298471">
    <property type="component" value="Unassembled WGS sequence"/>
</dbReference>
<evidence type="ECO:0000313" key="1">
    <source>
        <dbReference type="EMBL" id="TGE20926.1"/>
    </source>
</evidence>
<dbReference type="OrthoDB" id="9805770at2"/>
<proteinExistence type="predicted"/>
<organism evidence="1 2">
    <name type="scientific">Hymenobacter metallicola</name>
    <dbReference type="NCBI Taxonomy" id="2563114"/>
    <lineage>
        <taxon>Bacteria</taxon>
        <taxon>Pseudomonadati</taxon>
        <taxon>Bacteroidota</taxon>
        <taxon>Cytophagia</taxon>
        <taxon>Cytophagales</taxon>
        <taxon>Hymenobacteraceae</taxon>
        <taxon>Hymenobacter</taxon>
    </lineage>
</organism>
<gene>
    <name evidence="1" type="ORF">E5K02_25330</name>
</gene>
<protein>
    <submittedName>
        <fullName evidence="1">Uncharacterized protein</fullName>
    </submittedName>
</protein>
<dbReference type="RefSeq" id="WP_135399334.1">
    <property type="nucleotide sequence ID" value="NZ_SRMB01000009.1"/>
</dbReference>
<accession>A0A4Z0PUH1</accession>
<evidence type="ECO:0000313" key="2">
    <source>
        <dbReference type="Proteomes" id="UP000298471"/>
    </source>
</evidence>
<sequence>MISIKVSAIYPEAGVNFPISYLFMRLLREQLAHLEPQQHVVFQAKYGLDFTLGIILSAKSNTSQLEIKGPSSSKKYKVVDYVLYIPFVIAEEAETFYSQYVSFVCTGVSTVLEKFLDAGVVKEAVAKFRACALEKQAEFIRV</sequence>
<dbReference type="AlphaFoldDB" id="A0A4Z0PUH1"/>
<keyword evidence="2" id="KW-1185">Reference proteome</keyword>
<comment type="caution">
    <text evidence="1">The sequence shown here is derived from an EMBL/GenBank/DDBJ whole genome shotgun (WGS) entry which is preliminary data.</text>
</comment>